<dbReference type="InterPro" id="IPR036388">
    <property type="entry name" value="WH-like_DNA-bd_sf"/>
</dbReference>
<dbReference type="EMBL" id="ACQA01000002">
    <property type="protein sequence ID" value="EEQ92921.1"/>
    <property type="molecule type" value="Genomic_DNA"/>
</dbReference>
<dbReference type="CDD" id="cd00383">
    <property type="entry name" value="trans_reg_C"/>
    <property type="match status" value="1"/>
</dbReference>
<evidence type="ECO:0000313" key="8">
    <source>
        <dbReference type="EMBL" id="EEQ92921.1"/>
    </source>
</evidence>
<dbReference type="InterPro" id="IPR001867">
    <property type="entry name" value="OmpR/PhoB-type_DNA-bd"/>
</dbReference>
<name>C4WL99_9HYPH</name>
<dbReference type="GO" id="GO:0032993">
    <property type="term" value="C:protein-DNA complex"/>
    <property type="evidence" value="ECO:0007669"/>
    <property type="project" value="TreeGrafter"/>
</dbReference>
<feature type="DNA-binding region" description="OmpR/PhoB-type" evidence="6">
    <location>
        <begin position="175"/>
        <end position="273"/>
    </location>
</feature>
<reference evidence="8 9" key="1">
    <citation type="submission" date="2009-05" db="EMBL/GenBank/DDBJ databases">
        <authorList>
            <person name="Setubal J.C."/>
            <person name="Boyle S."/>
            <person name="Crasta O.R."/>
            <person name="Gillespie J.J."/>
            <person name="Kenyon R.W."/>
            <person name="Lu J."/>
            <person name="Mane S."/>
            <person name="Nagrani S."/>
            <person name="Shallom J.M."/>
            <person name="Shallom S."/>
            <person name="Shukla M."/>
            <person name="Snyder E.E."/>
            <person name="Sobral B.W."/>
            <person name="Wattam A.R."/>
            <person name="Will R."/>
            <person name="Williams K."/>
            <person name="Yoo H."/>
            <person name="Munk C."/>
            <person name="Tapia R."/>
            <person name="Green L."/>
            <person name="Rogers Y."/>
            <person name="Detter J.C."/>
            <person name="Bruce D."/>
            <person name="Brettin T.S."/>
            <person name="Tsolis R."/>
        </authorList>
    </citation>
    <scope>NUCLEOTIDE SEQUENCE [LARGE SCALE GENOMIC DNA]</scope>
    <source>
        <strain evidence="8 9">LMG 3301</strain>
    </source>
</reference>
<evidence type="ECO:0000313" key="9">
    <source>
        <dbReference type="Proteomes" id="UP000004386"/>
    </source>
</evidence>
<keyword evidence="3" id="KW-0805">Transcription regulation</keyword>
<keyword evidence="4 6" id="KW-0238">DNA-binding</keyword>
<dbReference type="GO" id="GO:0000156">
    <property type="term" value="F:phosphorelay response regulator activity"/>
    <property type="evidence" value="ECO:0007669"/>
    <property type="project" value="TreeGrafter"/>
</dbReference>
<dbReference type="PANTHER" id="PTHR48111">
    <property type="entry name" value="REGULATOR OF RPOS"/>
    <property type="match status" value="1"/>
</dbReference>
<evidence type="ECO:0000256" key="2">
    <source>
        <dbReference type="ARBA" id="ARBA00023012"/>
    </source>
</evidence>
<gene>
    <name evidence="8" type="ORF">OINT_2000043</name>
</gene>
<dbReference type="InterPro" id="IPR039420">
    <property type="entry name" value="WalR-like"/>
</dbReference>
<protein>
    <submittedName>
        <fullName evidence="8">Response regulator</fullName>
    </submittedName>
</protein>
<evidence type="ECO:0000256" key="4">
    <source>
        <dbReference type="ARBA" id="ARBA00023125"/>
    </source>
</evidence>
<dbReference type="Gene3D" id="1.10.10.10">
    <property type="entry name" value="Winged helix-like DNA-binding domain superfamily/Winged helix DNA-binding domain"/>
    <property type="match status" value="1"/>
</dbReference>
<keyword evidence="1" id="KW-0597">Phosphoprotein</keyword>
<keyword evidence="2" id="KW-0902">Two-component regulatory system</keyword>
<dbReference type="AlphaFoldDB" id="C4WL99"/>
<evidence type="ECO:0000256" key="1">
    <source>
        <dbReference type="ARBA" id="ARBA00022553"/>
    </source>
</evidence>
<dbReference type="PROSITE" id="PS51755">
    <property type="entry name" value="OMPR_PHOB"/>
    <property type="match status" value="1"/>
</dbReference>
<dbReference type="Pfam" id="PF00486">
    <property type="entry name" value="Trans_reg_C"/>
    <property type="match status" value="1"/>
</dbReference>
<dbReference type="PANTHER" id="PTHR48111:SF1">
    <property type="entry name" value="TWO-COMPONENT RESPONSE REGULATOR ORR33"/>
    <property type="match status" value="1"/>
</dbReference>
<comment type="caution">
    <text evidence="8">The sequence shown here is derived from an EMBL/GenBank/DDBJ whole genome shotgun (WGS) entry which is preliminary data.</text>
</comment>
<sequence length="275" mass="31580">MIITLDNRLSNLFWLTNVQFLLKFIALVKTLSQHLSHRRKLIVNLNVPICTENPQSYLILSHILSVGGYVPSLMDLQASSNFATEAIPYAILFDTSENTEPIFDVCATIKQNPATRDIILVALTKPCNSTNFLDFLQAGFDEIFPHPFVPERVLSFLHERESMPLERKTLTSDRRERVHIGDLNILPDERILRLGSLEIRLTPTEFRILRGFIAAPGQVMKREQIIKIGWPAHHYVQLRTVDVHVGNLRRQLWKLTGKNLIRTVHTTGYAFEFSQ</sequence>
<evidence type="ECO:0000256" key="6">
    <source>
        <dbReference type="PROSITE-ProRule" id="PRU01091"/>
    </source>
</evidence>
<keyword evidence="5" id="KW-0804">Transcription</keyword>
<dbReference type="SUPFAM" id="SSF46894">
    <property type="entry name" value="C-terminal effector domain of the bipartite response regulators"/>
    <property type="match status" value="1"/>
</dbReference>
<accession>C4WL99</accession>
<evidence type="ECO:0000256" key="5">
    <source>
        <dbReference type="ARBA" id="ARBA00023163"/>
    </source>
</evidence>
<feature type="domain" description="OmpR/PhoB-type" evidence="7">
    <location>
        <begin position="175"/>
        <end position="273"/>
    </location>
</feature>
<dbReference type="GO" id="GO:0000976">
    <property type="term" value="F:transcription cis-regulatory region binding"/>
    <property type="evidence" value="ECO:0007669"/>
    <property type="project" value="TreeGrafter"/>
</dbReference>
<dbReference type="GO" id="GO:0006355">
    <property type="term" value="P:regulation of DNA-templated transcription"/>
    <property type="evidence" value="ECO:0007669"/>
    <property type="project" value="InterPro"/>
</dbReference>
<dbReference type="HOGENOM" id="CLU_000445_30_4_5"/>
<evidence type="ECO:0000256" key="3">
    <source>
        <dbReference type="ARBA" id="ARBA00023015"/>
    </source>
</evidence>
<proteinExistence type="predicted"/>
<dbReference type="Proteomes" id="UP000004386">
    <property type="component" value="Unassembled WGS sequence"/>
</dbReference>
<dbReference type="InterPro" id="IPR011006">
    <property type="entry name" value="CheY-like_superfamily"/>
</dbReference>
<organism evidence="8 9">
    <name type="scientific">Brucella intermedia LMG 3301</name>
    <dbReference type="NCBI Taxonomy" id="641118"/>
    <lineage>
        <taxon>Bacteria</taxon>
        <taxon>Pseudomonadati</taxon>
        <taxon>Pseudomonadota</taxon>
        <taxon>Alphaproteobacteria</taxon>
        <taxon>Hyphomicrobiales</taxon>
        <taxon>Brucellaceae</taxon>
        <taxon>Brucella/Ochrobactrum group</taxon>
        <taxon>Brucella</taxon>
    </lineage>
</organism>
<evidence type="ECO:0000259" key="7">
    <source>
        <dbReference type="PROSITE" id="PS51755"/>
    </source>
</evidence>
<dbReference type="SUPFAM" id="SSF52172">
    <property type="entry name" value="CheY-like"/>
    <property type="match status" value="1"/>
</dbReference>
<dbReference type="InterPro" id="IPR016032">
    <property type="entry name" value="Sig_transdc_resp-reg_C-effctor"/>
</dbReference>
<dbReference type="SMART" id="SM00862">
    <property type="entry name" value="Trans_reg_C"/>
    <property type="match status" value="1"/>
</dbReference>
<dbReference type="GO" id="GO:0005829">
    <property type="term" value="C:cytosol"/>
    <property type="evidence" value="ECO:0007669"/>
    <property type="project" value="TreeGrafter"/>
</dbReference>